<dbReference type="Pfam" id="PF04542">
    <property type="entry name" value="Sigma70_r2"/>
    <property type="match status" value="1"/>
</dbReference>
<dbReference type="RefSeq" id="WP_184792358.1">
    <property type="nucleotide sequence ID" value="NZ_BONT01000077.1"/>
</dbReference>
<feature type="domain" description="RNA polymerase sigma-70 region 2" evidence="7">
    <location>
        <begin position="14"/>
        <end position="81"/>
    </location>
</feature>
<dbReference type="GO" id="GO:0016987">
    <property type="term" value="F:sigma factor activity"/>
    <property type="evidence" value="ECO:0007669"/>
    <property type="project" value="UniProtKB-KW"/>
</dbReference>
<keyword evidence="3 6" id="KW-0805">Transcription regulation</keyword>
<dbReference type="GO" id="GO:0006950">
    <property type="term" value="P:response to stress"/>
    <property type="evidence" value="ECO:0007669"/>
    <property type="project" value="UniProtKB-ARBA"/>
</dbReference>
<evidence type="ECO:0000313" key="10">
    <source>
        <dbReference type="Proteomes" id="UP000548476"/>
    </source>
</evidence>
<dbReference type="Gene3D" id="3.10.450.50">
    <property type="match status" value="1"/>
</dbReference>
<comment type="subunit">
    <text evidence="2">Interacts transiently with the RNA polymerase catalytic core formed by RpoA, RpoB, RpoC and RpoZ (2 alpha, 1 beta, 1 beta' and 1 omega subunit) to form the RNA polymerase holoenzyme that can initiate transcription.</text>
</comment>
<sequence length="313" mass="34348">MSVLPRTESAFAELVEPFRRELHLHCYRIVGSLADADDLVQETFLAAWRGLGEFEGRSSVRTWLYRIATNRCLNALRAVSRRPEQAPKLLEPTRMGEPVWLQPYPDAMLDPVTGPEARYEERESIGLAFTVLLQLLPARQRAAVVLVDVLGFRLAEAAEMLDSTAVAVKGMLARARSTLDAQRDVPPQAGGAREREVAGLFAAALAEGDTDAIVSLLTDDAWLTMPPLPHEYYGPVAIGEFLRDRALARGVALRPVPTRANGQPAFGCYLPTTDGIARPAGIMVLTVVEAGVAAITWFHDTSVFPYFGLPRWV</sequence>
<dbReference type="InterPro" id="IPR013249">
    <property type="entry name" value="RNA_pol_sigma70_r4_t2"/>
</dbReference>
<evidence type="ECO:0000256" key="5">
    <source>
        <dbReference type="ARBA" id="ARBA00023163"/>
    </source>
</evidence>
<dbReference type="SUPFAM" id="SSF88946">
    <property type="entry name" value="Sigma2 domain of RNA polymerase sigma factors"/>
    <property type="match status" value="1"/>
</dbReference>
<comment type="similarity">
    <text evidence="1 6">Belongs to the sigma-70 factor family. ECF subfamily.</text>
</comment>
<dbReference type="PROSITE" id="PS01063">
    <property type="entry name" value="SIGMA70_ECF"/>
    <property type="match status" value="1"/>
</dbReference>
<evidence type="ECO:0000256" key="2">
    <source>
        <dbReference type="ARBA" id="ARBA00011344"/>
    </source>
</evidence>
<dbReference type="InterPro" id="IPR007627">
    <property type="entry name" value="RNA_pol_sigma70_r2"/>
</dbReference>
<dbReference type="SUPFAM" id="SSF88659">
    <property type="entry name" value="Sigma3 and sigma4 domains of RNA polymerase sigma factors"/>
    <property type="match status" value="1"/>
</dbReference>
<dbReference type="InterPro" id="IPR014284">
    <property type="entry name" value="RNA_pol_sigma-70_dom"/>
</dbReference>
<evidence type="ECO:0000256" key="3">
    <source>
        <dbReference type="ARBA" id="ARBA00023015"/>
    </source>
</evidence>
<dbReference type="NCBIfam" id="TIGR02937">
    <property type="entry name" value="sigma70-ECF"/>
    <property type="match status" value="1"/>
</dbReference>
<dbReference type="InterPro" id="IPR013325">
    <property type="entry name" value="RNA_pol_sigma_r2"/>
</dbReference>
<dbReference type="NCBIfam" id="TIGR02960">
    <property type="entry name" value="SigX5"/>
    <property type="match status" value="1"/>
</dbReference>
<dbReference type="InterPro" id="IPR036388">
    <property type="entry name" value="WH-like_DNA-bd_sf"/>
</dbReference>
<evidence type="ECO:0000259" key="7">
    <source>
        <dbReference type="Pfam" id="PF04542"/>
    </source>
</evidence>
<dbReference type="Pfam" id="PF08281">
    <property type="entry name" value="Sigma70_r4_2"/>
    <property type="match status" value="1"/>
</dbReference>
<dbReference type="GO" id="GO:0003677">
    <property type="term" value="F:DNA binding"/>
    <property type="evidence" value="ECO:0007669"/>
    <property type="project" value="UniProtKB-KW"/>
</dbReference>
<dbReference type="NCBIfam" id="NF006089">
    <property type="entry name" value="PRK08241.1"/>
    <property type="match status" value="1"/>
</dbReference>
<keyword evidence="10" id="KW-1185">Reference proteome</keyword>
<proteinExistence type="inferred from homology"/>
<evidence type="ECO:0000313" key="9">
    <source>
        <dbReference type="EMBL" id="MBB6039260.1"/>
    </source>
</evidence>
<dbReference type="InterPro" id="IPR014305">
    <property type="entry name" value="RNA_pol_sigma-G_actinobac"/>
</dbReference>
<dbReference type="SUPFAM" id="SSF54427">
    <property type="entry name" value="NTF2-like"/>
    <property type="match status" value="1"/>
</dbReference>
<keyword evidence="4 6" id="KW-0731">Sigma factor</keyword>
<dbReference type="Proteomes" id="UP000548476">
    <property type="component" value="Unassembled WGS sequence"/>
</dbReference>
<dbReference type="AlphaFoldDB" id="A0A841G581"/>
<organism evidence="9 10">
    <name type="scientific">Phytomonospora endophytica</name>
    <dbReference type="NCBI Taxonomy" id="714109"/>
    <lineage>
        <taxon>Bacteria</taxon>
        <taxon>Bacillati</taxon>
        <taxon>Actinomycetota</taxon>
        <taxon>Actinomycetes</taxon>
        <taxon>Micromonosporales</taxon>
        <taxon>Micromonosporaceae</taxon>
        <taxon>Phytomonospora</taxon>
    </lineage>
</organism>
<keyword evidence="6" id="KW-0238">DNA-binding</keyword>
<dbReference type="InterPro" id="IPR032710">
    <property type="entry name" value="NTF2-like_dom_sf"/>
</dbReference>
<evidence type="ECO:0000259" key="8">
    <source>
        <dbReference type="Pfam" id="PF08281"/>
    </source>
</evidence>
<dbReference type="InterPro" id="IPR052704">
    <property type="entry name" value="ECF_Sigma-70_Domain"/>
</dbReference>
<dbReference type="Gene3D" id="1.10.10.10">
    <property type="entry name" value="Winged helix-like DNA-binding domain superfamily/Winged helix DNA-binding domain"/>
    <property type="match status" value="1"/>
</dbReference>
<reference evidence="9 10" key="1">
    <citation type="submission" date="2020-08" db="EMBL/GenBank/DDBJ databases">
        <title>Genomic Encyclopedia of Type Strains, Phase IV (KMG-IV): sequencing the most valuable type-strain genomes for metagenomic binning, comparative biology and taxonomic classification.</title>
        <authorList>
            <person name="Goeker M."/>
        </authorList>
    </citation>
    <scope>NUCLEOTIDE SEQUENCE [LARGE SCALE GENOMIC DNA]</scope>
    <source>
        <strain evidence="9 10">YIM 65646</strain>
    </source>
</reference>
<name>A0A841G581_9ACTN</name>
<evidence type="ECO:0000256" key="4">
    <source>
        <dbReference type="ARBA" id="ARBA00023082"/>
    </source>
</evidence>
<evidence type="ECO:0000256" key="1">
    <source>
        <dbReference type="ARBA" id="ARBA00010641"/>
    </source>
</evidence>
<dbReference type="PANTHER" id="PTHR30173:SF36">
    <property type="entry name" value="ECF RNA POLYMERASE SIGMA FACTOR SIGJ"/>
    <property type="match status" value="1"/>
</dbReference>
<accession>A0A841G581</accession>
<dbReference type="PANTHER" id="PTHR30173">
    <property type="entry name" value="SIGMA 19 FACTOR"/>
    <property type="match status" value="1"/>
</dbReference>
<keyword evidence="5 6" id="KW-0804">Transcription</keyword>
<protein>
    <recommendedName>
        <fullName evidence="6">RNA polymerase sigma factor</fullName>
    </recommendedName>
</protein>
<feature type="domain" description="RNA polymerase sigma factor 70 region 4 type 2" evidence="8">
    <location>
        <begin position="130"/>
        <end position="179"/>
    </location>
</feature>
<evidence type="ECO:0000256" key="6">
    <source>
        <dbReference type="RuleBase" id="RU000716"/>
    </source>
</evidence>
<dbReference type="InterPro" id="IPR013324">
    <property type="entry name" value="RNA_pol_sigma_r3/r4-like"/>
</dbReference>
<dbReference type="GO" id="GO:0006352">
    <property type="term" value="P:DNA-templated transcription initiation"/>
    <property type="evidence" value="ECO:0007669"/>
    <property type="project" value="InterPro"/>
</dbReference>
<gene>
    <name evidence="9" type="ORF">HNR73_007154</name>
</gene>
<dbReference type="Gene3D" id="1.10.1740.10">
    <property type="match status" value="1"/>
</dbReference>
<dbReference type="EMBL" id="JACHGT010000021">
    <property type="protein sequence ID" value="MBB6039260.1"/>
    <property type="molecule type" value="Genomic_DNA"/>
</dbReference>
<dbReference type="InterPro" id="IPR000838">
    <property type="entry name" value="RNA_pol_sigma70_ECF_CS"/>
</dbReference>
<comment type="caution">
    <text evidence="9">The sequence shown here is derived from an EMBL/GenBank/DDBJ whole genome shotgun (WGS) entry which is preliminary data.</text>
</comment>